<evidence type="ECO:0000256" key="14">
    <source>
        <dbReference type="SAM" id="MobiDB-lite"/>
    </source>
</evidence>
<evidence type="ECO:0000256" key="3">
    <source>
        <dbReference type="ARBA" id="ARBA00010108"/>
    </source>
</evidence>
<reference evidence="16" key="2">
    <citation type="submission" date="2023-06" db="EMBL/GenBank/DDBJ databases">
        <authorList>
            <consortium name="Lawrence Berkeley National Laboratory"/>
            <person name="Haridas S."/>
            <person name="Hensen N."/>
            <person name="Bonometti L."/>
            <person name="Westerberg I."/>
            <person name="Brannstrom I.O."/>
            <person name="Guillou S."/>
            <person name="Cros-Aarteil S."/>
            <person name="Calhoun S."/>
            <person name="Kuo A."/>
            <person name="Mondo S."/>
            <person name="Pangilinan J."/>
            <person name="Riley R."/>
            <person name="LaButti K."/>
            <person name="Andreopoulos B."/>
            <person name="Lipzen A."/>
            <person name="Chen C."/>
            <person name="Yanf M."/>
            <person name="Daum C."/>
            <person name="Ng V."/>
            <person name="Clum A."/>
            <person name="Steindorff A."/>
            <person name="Ohm R."/>
            <person name="Martin F."/>
            <person name="Silar P."/>
            <person name="Natvig D."/>
            <person name="Lalanne C."/>
            <person name="Gautier V."/>
            <person name="Ament-velasquez S.L."/>
            <person name="Kruys A."/>
            <person name="Hutchinson M.I."/>
            <person name="Powell A.J."/>
            <person name="Barry K."/>
            <person name="Miller A.N."/>
            <person name="Grigoriev I.V."/>
            <person name="Debuchy R."/>
            <person name="Gladieux P."/>
            <person name="Thoren M.H."/>
            <person name="Johannesson H."/>
        </authorList>
    </citation>
    <scope>NUCLEOTIDE SEQUENCE</scope>
    <source>
        <strain evidence="16">CBS 232.78</strain>
    </source>
</reference>
<dbReference type="EMBL" id="JAULSW010000010">
    <property type="protein sequence ID" value="KAK3368529.1"/>
    <property type="molecule type" value="Genomic_DNA"/>
</dbReference>
<keyword evidence="6" id="KW-0285">Flavoprotein</keyword>
<evidence type="ECO:0000256" key="1">
    <source>
        <dbReference type="ARBA" id="ARBA00003572"/>
    </source>
</evidence>
<keyword evidence="9" id="KW-0547">Nucleotide-binding</keyword>
<dbReference type="EC" id="2.7.1.26" evidence="4"/>
<dbReference type="GO" id="GO:0009231">
    <property type="term" value="P:riboflavin biosynthetic process"/>
    <property type="evidence" value="ECO:0007669"/>
    <property type="project" value="InterPro"/>
</dbReference>
<dbReference type="InterPro" id="IPR023465">
    <property type="entry name" value="Riboflavin_kinase_dom_sf"/>
</dbReference>
<dbReference type="InterPro" id="IPR015865">
    <property type="entry name" value="Riboflavin_kinase_bac/euk"/>
</dbReference>
<feature type="compositionally biased region" description="Low complexity" evidence="14">
    <location>
        <begin position="127"/>
        <end position="139"/>
    </location>
</feature>
<dbReference type="InterPro" id="IPR023468">
    <property type="entry name" value="Riboflavin_kinase"/>
</dbReference>
<evidence type="ECO:0000313" key="16">
    <source>
        <dbReference type="EMBL" id="KAK3368529.1"/>
    </source>
</evidence>
<reference evidence="16" key="1">
    <citation type="journal article" date="2023" name="Mol. Phylogenet. Evol.">
        <title>Genome-scale phylogeny and comparative genomics of the fungal order Sordariales.</title>
        <authorList>
            <person name="Hensen N."/>
            <person name="Bonometti L."/>
            <person name="Westerberg I."/>
            <person name="Brannstrom I.O."/>
            <person name="Guillou S."/>
            <person name="Cros-Aarteil S."/>
            <person name="Calhoun S."/>
            <person name="Haridas S."/>
            <person name="Kuo A."/>
            <person name="Mondo S."/>
            <person name="Pangilinan J."/>
            <person name="Riley R."/>
            <person name="LaButti K."/>
            <person name="Andreopoulos B."/>
            <person name="Lipzen A."/>
            <person name="Chen C."/>
            <person name="Yan M."/>
            <person name="Daum C."/>
            <person name="Ng V."/>
            <person name="Clum A."/>
            <person name="Steindorff A."/>
            <person name="Ohm R.A."/>
            <person name="Martin F."/>
            <person name="Silar P."/>
            <person name="Natvig D.O."/>
            <person name="Lalanne C."/>
            <person name="Gautier V."/>
            <person name="Ament-Velasquez S.L."/>
            <person name="Kruys A."/>
            <person name="Hutchinson M.I."/>
            <person name="Powell A.J."/>
            <person name="Barry K."/>
            <person name="Miller A.N."/>
            <person name="Grigoriev I.V."/>
            <person name="Debuchy R."/>
            <person name="Gladieux P."/>
            <person name="Hiltunen Thoren M."/>
            <person name="Johannesson H."/>
        </authorList>
    </citation>
    <scope>NUCLEOTIDE SEQUENCE</scope>
    <source>
        <strain evidence="16">CBS 232.78</strain>
    </source>
</reference>
<comment type="similarity">
    <text evidence="3">Belongs to the flavokinase family.</text>
</comment>
<keyword evidence="8" id="KW-0808">Transferase</keyword>
<evidence type="ECO:0000256" key="7">
    <source>
        <dbReference type="ARBA" id="ARBA00022643"/>
    </source>
</evidence>
<evidence type="ECO:0000256" key="2">
    <source>
        <dbReference type="ARBA" id="ARBA00005201"/>
    </source>
</evidence>
<evidence type="ECO:0000256" key="5">
    <source>
        <dbReference type="ARBA" id="ARBA00017394"/>
    </source>
</evidence>
<evidence type="ECO:0000256" key="10">
    <source>
        <dbReference type="ARBA" id="ARBA00022777"/>
    </source>
</evidence>
<evidence type="ECO:0000256" key="9">
    <source>
        <dbReference type="ARBA" id="ARBA00022741"/>
    </source>
</evidence>
<comment type="function">
    <text evidence="1">Catalyzes the phosphorylation of riboflavin (vitamin B2) to form flavin mononucleotide (FMN) coenzyme.</text>
</comment>
<dbReference type="PANTHER" id="PTHR22749">
    <property type="entry name" value="RIBOFLAVIN KINASE/FMN ADENYLYLTRANSFERASE"/>
    <property type="match status" value="1"/>
</dbReference>
<evidence type="ECO:0000256" key="13">
    <source>
        <dbReference type="ARBA" id="ARBA00047880"/>
    </source>
</evidence>
<dbReference type="GO" id="GO:0005739">
    <property type="term" value="C:mitochondrion"/>
    <property type="evidence" value="ECO:0007669"/>
    <property type="project" value="TreeGrafter"/>
</dbReference>
<gene>
    <name evidence="16" type="ORF">B0H63DRAFT_488636</name>
</gene>
<keyword evidence="7" id="KW-0288">FMN</keyword>
<evidence type="ECO:0000313" key="17">
    <source>
        <dbReference type="Proteomes" id="UP001285441"/>
    </source>
</evidence>
<accession>A0AAE0K1T2</accession>
<proteinExistence type="inferred from homology"/>
<dbReference type="Pfam" id="PF01687">
    <property type="entry name" value="Flavokinase"/>
    <property type="match status" value="1"/>
</dbReference>
<feature type="compositionally biased region" description="Polar residues" evidence="14">
    <location>
        <begin position="102"/>
        <end position="117"/>
    </location>
</feature>
<dbReference type="PANTHER" id="PTHR22749:SF6">
    <property type="entry name" value="RIBOFLAVIN KINASE"/>
    <property type="match status" value="1"/>
</dbReference>
<evidence type="ECO:0000256" key="6">
    <source>
        <dbReference type="ARBA" id="ARBA00022630"/>
    </source>
</evidence>
<organism evidence="16 17">
    <name type="scientific">Podospora didyma</name>
    <dbReference type="NCBI Taxonomy" id="330526"/>
    <lineage>
        <taxon>Eukaryota</taxon>
        <taxon>Fungi</taxon>
        <taxon>Dikarya</taxon>
        <taxon>Ascomycota</taxon>
        <taxon>Pezizomycotina</taxon>
        <taxon>Sordariomycetes</taxon>
        <taxon>Sordariomycetidae</taxon>
        <taxon>Sordariales</taxon>
        <taxon>Podosporaceae</taxon>
        <taxon>Podospora</taxon>
    </lineage>
</organism>
<evidence type="ECO:0000256" key="12">
    <source>
        <dbReference type="ARBA" id="ARBA00029960"/>
    </source>
</evidence>
<comment type="catalytic activity">
    <reaction evidence="13">
        <text>riboflavin + ATP = FMN + ADP + H(+)</text>
        <dbReference type="Rhea" id="RHEA:14357"/>
        <dbReference type="ChEBI" id="CHEBI:15378"/>
        <dbReference type="ChEBI" id="CHEBI:30616"/>
        <dbReference type="ChEBI" id="CHEBI:57986"/>
        <dbReference type="ChEBI" id="CHEBI:58210"/>
        <dbReference type="ChEBI" id="CHEBI:456216"/>
        <dbReference type="EC" id="2.7.1.26"/>
    </reaction>
</comment>
<evidence type="ECO:0000256" key="4">
    <source>
        <dbReference type="ARBA" id="ARBA00012105"/>
    </source>
</evidence>
<keyword evidence="17" id="KW-1185">Reference proteome</keyword>
<evidence type="ECO:0000259" key="15">
    <source>
        <dbReference type="SMART" id="SM00904"/>
    </source>
</evidence>
<dbReference type="SUPFAM" id="SSF82114">
    <property type="entry name" value="Riboflavin kinase-like"/>
    <property type="match status" value="1"/>
</dbReference>
<dbReference type="SMART" id="SM00904">
    <property type="entry name" value="Flavokinase"/>
    <property type="match status" value="1"/>
</dbReference>
<sequence>MMERPSAPQFRRKLVATFVQTPLPISNSFEAPFQPPPPPYEFLESRPAPAPTTRPNHKQDRPWVDERLRPSSRSEDASRLRPPDRLRVKTSLPNLSRHHNGFSPSTSPASSPLNLTPLSAPPPFGPDTPTTPSSTANASANSGFWQNAISETLHFAGGLIPHPTESTKHFTILRHSAPLVFYRGPTTSVAITIFSAHKYPLPPGRTLWLQQRGFSGDSGMALKSMMGATSDWLDVTPSVMVQAQELAPETETPWQRDIGKAARKSQKEKGDAKAHIPRETHVVRIPAVSSDGYFRFVLCSGGGIDIDGKATKRTLLCPSPIFRVASTSSDSSIMRGASFSTLPLEVGVKVASVAAKITINKYTGPVVGVVQGRMNKLKPGLVAKKVGQFASNSFQVNNNRDGNMDIGDHYTQPSPISYDGILGLDEGPQQPYPLKFQGKVAPGTGRNRAELGIPTANLINVSEDIKHNLRGVYFGWACIMPERGFEGLSGDWHEAVIATGPSPYARPSVIPENSVTVYLIHDFGHVGTTFFNARMKVVVMGFMRPLLSPAGAPIQQRLDTVSRDVYSTMASLGRENWGPELTIHRLKTAKSSRTLSDKYSDARDKVQRRVGSIPMHVVGIRTADAEARDKIHGNGGYWVPR</sequence>
<comment type="caution">
    <text evidence="16">The sequence shown here is derived from an EMBL/GenBank/DDBJ whole genome shotgun (WGS) entry which is preliminary data.</text>
</comment>
<dbReference type="Proteomes" id="UP001285441">
    <property type="component" value="Unassembled WGS sequence"/>
</dbReference>
<feature type="domain" description="Riboflavin kinase" evidence="15">
    <location>
        <begin position="429"/>
        <end position="573"/>
    </location>
</feature>
<evidence type="ECO:0000256" key="11">
    <source>
        <dbReference type="ARBA" id="ARBA00022840"/>
    </source>
</evidence>
<dbReference type="GO" id="GO:0009398">
    <property type="term" value="P:FMN biosynthetic process"/>
    <property type="evidence" value="ECO:0007669"/>
    <property type="project" value="TreeGrafter"/>
</dbReference>
<dbReference type="GO" id="GO:0005524">
    <property type="term" value="F:ATP binding"/>
    <property type="evidence" value="ECO:0007669"/>
    <property type="project" value="UniProtKB-KW"/>
</dbReference>
<protein>
    <recommendedName>
        <fullName evidence="5">Riboflavin kinase</fullName>
        <ecNumber evidence="4">2.7.1.26</ecNumber>
    </recommendedName>
    <alternativeName>
        <fullName evidence="12">Flavin mononucleotide kinase 1</fullName>
    </alternativeName>
</protein>
<name>A0AAE0K1T2_9PEZI</name>
<feature type="region of interest" description="Disordered" evidence="14">
    <location>
        <begin position="26"/>
        <end position="139"/>
    </location>
</feature>
<dbReference type="Gene3D" id="2.40.30.30">
    <property type="entry name" value="Riboflavin kinase-like"/>
    <property type="match status" value="1"/>
</dbReference>
<dbReference type="AlphaFoldDB" id="A0AAE0K1T2"/>
<feature type="compositionally biased region" description="Basic and acidic residues" evidence="14">
    <location>
        <begin position="57"/>
        <end position="87"/>
    </location>
</feature>
<evidence type="ECO:0000256" key="8">
    <source>
        <dbReference type="ARBA" id="ARBA00022679"/>
    </source>
</evidence>
<comment type="pathway">
    <text evidence="2">Cofactor biosynthesis; FMN biosynthesis; FMN from riboflavin (ATP route): step 1/1.</text>
</comment>
<keyword evidence="10" id="KW-0418">Kinase</keyword>
<dbReference type="GO" id="GO:0008531">
    <property type="term" value="F:riboflavin kinase activity"/>
    <property type="evidence" value="ECO:0007669"/>
    <property type="project" value="UniProtKB-EC"/>
</dbReference>
<keyword evidence="11" id="KW-0067">ATP-binding</keyword>